<dbReference type="AlphaFoldDB" id="A0A1I8ACP5"/>
<reference evidence="2" key="1">
    <citation type="submission" date="2016-11" db="UniProtKB">
        <authorList>
            <consortium name="WormBaseParasite"/>
        </authorList>
    </citation>
    <scope>IDENTIFICATION</scope>
</reference>
<evidence type="ECO:0000313" key="2">
    <source>
        <dbReference type="WBParaSite" id="L893_g4573.t1"/>
    </source>
</evidence>
<organism evidence="1 2">
    <name type="scientific">Steinernema glaseri</name>
    <dbReference type="NCBI Taxonomy" id="37863"/>
    <lineage>
        <taxon>Eukaryota</taxon>
        <taxon>Metazoa</taxon>
        <taxon>Ecdysozoa</taxon>
        <taxon>Nematoda</taxon>
        <taxon>Chromadorea</taxon>
        <taxon>Rhabditida</taxon>
        <taxon>Tylenchina</taxon>
        <taxon>Panagrolaimomorpha</taxon>
        <taxon>Strongyloidoidea</taxon>
        <taxon>Steinernematidae</taxon>
        <taxon>Steinernema</taxon>
    </lineage>
</organism>
<proteinExistence type="predicted"/>
<protein>
    <submittedName>
        <fullName evidence="2">SAP domain-containing protein</fullName>
    </submittedName>
</protein>
<dbReference type="Gene3D" id="1.10.287.140">
    <property type="match status" value="1"/>
</dbReference>
<accession>A0A1I8ACP5</accession>
<dbReference type="Proteomes" id="UP000095287">
    <property type="component" value="Unplaced"/>
</dbReference>
<keyword evidence="1" id="KW-1185">Reference proteome</keyword>
<sequence length="91" mass="10199">MLSSLARSGVRSAIPRRCFSTSTGLDAHDQISDSQKPMEEQQNPSFFKMVDYYFDKGSTVLEPKLVEELKSNSMTKNDKKNLVRGILGAIK</sequence>
<evidence type="ECO:0000313" key="1">
    <source>
        <dbReference type="Proteomes" id="UP000095287"/>
    </source>
</evidence>
<dbReference type="WBParaSite" id="L893_g4573.t1">
    <property type="protein sequence ID" value="L893_g4573.t1"/>
    <property type="gene ID" value="L893_g4573"/>
</dbReference>
<name>A0A1I8ACP5_9BILA</name>